<accession>A0AAN6Z405</accession>
<dbReference type="AlphaFoldDB" id="A0AAN6Z405"/>
<feature type="compositionally biased region" description="Basic and acidic residues" evidence="1">
    <location>
        <begin position="104"/>
        <end position="113"/>
    </location>
</feature>
<evidence type="ECO:0000313" key="3">
    <source>
        <dbReference type="Proteomes" id="UP001302602"/>
    </source>
</evidence>
<evidence type="ECO:0000256" key="1">
    <source>
        <dbReference type="SAM" id="MobiDB-lite"/>
    </source>
</evidence>
<evidence type="ECO:0000313" key="2">
    <source>
        <dbReference type="EMBL" id="KAK4123264.1"/>
    </source>
</evidence>
<proteinExistence type="predicted"/>
<dbReference type="EMBL" id="MU853229">
    <property type="protein sequence ID" value="KAK4123264.1"/>
    <property type="molecule type" value="Genomic_DNA"/>
</dbReference>
<reference evidence="2" key="2">
    <citation type="submission" date="2023-05" db="EMBL/GenBank/DDBJ databases">
        <authorList>
            <consortium name="Lawrence Berkeley National Laboratory"/>
            <person name="Steindorff A."/>
            <person name="Hensen N."/>
            <person name="Bonometti L."/>
            <person name="Westerberg I."/>
            <person name="Brannstrom I.O."/>
            <person name="Guillou S."/>
            <person name="Cros-Aarteil S."/>
            <person name="Calhoun S."/>
            <person name="Haridas S."/>
            <person name="Kuo A."/>
            <person name="Mondo S."/>
            <person name="Pangilinan J."/>
            <person name="Riley R."/>
            <person name="Labutti K."/>
            <person name="Andreopoulos B."/>
            <person name="Lipzen A."/>
            <person name="Chen C."/>
            <person name="Yanf M."/>
            <person name="Daum C."/>
            <person name="Ng V."/>
            <person name="Clum A."/>
            <person name="Ohm R."/>
            <person name="Martin F."/>
            <person name="Silar P."/>
            <person name="Natvig D."/>
            <person name="Lalanne C."/>
            <person name="Gautier V."/>
            <person name="Ament-Velasquez S.L."/>
            <person name="Kruys A."/>
            <person name="Hutchinson M.I."/>
            <person name="Powell A.J."/>
            <person name="Barry K."/>
            <person name="Miller A.N."/>
            <person name="Grigoriev I.V."/>
            <person name="Debuchy R."/>
            <person name="Gladieux P."/>
            <person name="Thoren M.H."/>
            <person name="Johannesson H."/>
        </authorList>
    </citation>
    <scope>NUCLEOTIDE SEQUENCE</scope>
    <source>
        <strain evidence="2">CBS 731.68</strain>
    </source>
</reference>
<feature type="compositionally biased region" description="Pro residues" evidence="1">
    <location>
        <begin position="228"/>
        <end position="239"/>
    </location>
</feature>
<reference evidence="2" key="1">
    <citation type="journal article" date="2023" name="Mol. Phylogenet. Evol.">
        <title>Genome-scale phylogeny and comparative genomics of the fungal order Sordariales.</title>
        <authorList>
            <person name="Hensen N."/>
            <person name="Bonometti L."/>
            <person name="Westerberg I."/>
            <person name="Brannstrom I.O."/>
            <person name="Guillou S."/>
            <person name="Cros-Aarteil S."/>
            <person name="Calhoun S."/>
            <person name="Haridas S."/>
            <person name="Kuo A."/>
            <person name="Mondo S."/>
            <person name="Pangilinan J."/>
            <person name="Riley R."/>
            <person name="LaButti K."/>
            <person name="Andreopoulos B."/>
            <person name="Lipzen A."/>
            <person name="Chen C."/>
            <person name="Yan M."/>
            <person name="Daum C."/>
            <person name="Ng V."/>
            <person name="Clum A."/>
            <person name="Steindorff A."/>
            <person name="Ohm R.A."/>
            <person name="Martin F."/>
            <person name="Silar P."/>
            <person name="Natvig D.O."/>
            <person name="Lalanne C."/>
            <person name="Gautier V."/>
            <person name="Ament-Velasquez S.L."/>
            <person name="Kruys A."/>
            <person name="Hutchinson M.I."/>
            <person name="Powell A.J."/>
            <person name="Barry K."/>
            <person name="Miller A.N."/>
            <person name="Grigoriev I.V."/>
            <person name="Debuchy R."/>
            <person name="Gladieux P."/>
            <person name="Hiltunen Thoren M."/>
            <person name="Johannesson H."/>
        </authorList>
    </citation>
    <scope>NUCLEOTIDE SEQUENCE</scope>
    <source>
        <strain evidence="2">CBS 731.68</strain>
    </source>
</reference>
<feature type="region of interest" description="Disordered" evidence="1">
    <location>
        <begin position="278"/>
        <end position="304"/>
    </location>
</feature>
<protein>
    <submittedName>
        <fullName evidence="2">Uncharacterized protein</fullName>
    </submittedName>
</protein>
<feature type="region of interest" description="Disordered" evidence="1">
    <location>
        <begin position="88"/>
        <end position="249"/>
    </location>
</feature>
<keyword evidence="3" id="KW-1185">Reference proteome</keyword>
<sequence>MASGGPSPAVDLRAQVIENCEFFSGRYARISLVIAKEPLGSFKAIVLRTENGVRDALLSETAPSFYEALQALHVKSAEAVQNYIGTNGFAVPSSVKKPNSKHFGSRDDGHESDSASSALTLDECESLSDNETISVTSVGREKRTRRKADQSAKTSAPEHKSRQGRPSSPSPSFSTTRARSRSSCSTSSDSELHYEDPSIPRRPPFLNVFSQRVPPGPPQFTPSGSFPRGPPPPPPPPSGPLGDISTVPRYIPPMRPIPPPTSFTIVDKRPPPRAPAIMTITPTSTPTTPPTNRPPTTTTTQTQQHDIILLIRWRYHGERRALEQASHMTVRGIQLAALSFVQRQAAFFANVPPEGTLAHRVALAGLKAAVRSVVVDGVVYDLTGYAAEGDLTRLVAGLCASSSSGASKADGVPRFEVEVWNVGGSVGGHGEGVVGGVGVPVRLGSGAGGVSSQGAVGAASRMVFPPPPGVFPN</sequence>
<name>A0AAN6Z405_9PEZI</name>
<organism evidence="2 3">
    <name type="scientific">Parathielavia appendiculata</name>
    <dbReference type="NCBI Taxonomy" id="2587402"/>
    <lineage>
        <taxon>Eukaryota</taxon>
        <taxon>Fungi</taxon>
        <taxon>Dikarya</taxon>
        <taxon>Ascomycota</taxon>
        <taxon>Pezizomycotina</taxon>
        <taxon>Sordariomycetes</taxon>
        <taxon>Sordariomycetidae</taxon>
        <taxon>Sordariales</taxon>
        <taxon>Chaetomiaceae</taxon>
        <taxon>Parathielavia</taxon>
    </lineage>
</organism>
<dbReference type="Proteomes" id="UP001302602">
    <property type="component" value="Unassembled WGS sequence"/>
</dbReference>
<feature type="compositionally biased region" description="Low complexity" evidence="1">
    <location>
        <begin position="164"/>
        <end position="189"/>
    </location>
</feature>
<comment type="caution">
    <text evidence="2">The sequence shown here is derived from an EMBL/GenBank/DDBJ whole genome shotgun (WGS) entry which is preliminary data.</text>
</comment>
<gene>
    <name evidence="2" type="ORF">N657DRAFT_681381</name>
</gene>
<feature type="compositionally biased region" description="Basic and acidic residues" evidence="1">
    <location>
        <begin position="190"/>
        <end position="199"/>
    </location>
</feature>
<dbReference type="RefSeq" id="XP_062647035.1">
    <property type="nucleotide sequence ID" value="XM_062796377.1"/>
</dbReference>
<dbReference type="GeneID" id="87833145"/>